<comment type="caution">
    <text evidence="1">The sequence shown here is derived from an EMBL/GenBank/DDBJ whole genome shotgun (WGS) entry which is preliminary data.</text>
</comment>
<dbReference type="Proteomes" id="UP001420932">
    <property type="component" value="Unassembled WGS sequence"/>
</dbReference>
<evidence type="ECO:0000313" key="2">
    <source>
        <dbReference type="Proteomes" id="UP001420932"/>
    </source>
</evidence>
<gene>
    <name evidence="1" type="ORF">Syun_029305</name>
</gene>
<dbReference type="AlphaFoldDB" id="A0AAP0HJQ3"/>
<accession>A0AAP0HJQ3</accession>
<proteinExistence type="predicted"/>
<sequence length="56" mass="6393">MLQQVRKGEPEDVVVVRYEIVVDHTKIWKTNREVTSCEGRTKEYSNKGVTGELLSG</sequence>
<protein>
    <submittedName>
        <fullName evidence="1">Uncharacterized protein</fullName>
    </submittedName>
</protein>
<dbReference type="EMBL" id="JBBNAF010000013">
    <property type="protein sequence ID" value="KAK9086911.1"/>
    <property type="molecule type" value="Genomic_DNA"/>
</dbReference>
<name>A0AAP0HJQ3_9MAGN</name>
<organism evidence="1 2">
    <name type="scientific">Stephania yunnanensis</name>
    <dbReference type="NCBI Taxonomy" id="152371"/>
    <lineage>
        <taxon>Eukaryota</taxon>
        <taxon>Viridiplantae</taxon>
        <taxon>Streptophyta</taxon>
        <taxon>Embryophyta</taxon>
        <taxon>Tracheophyta</taxon>
        <taxon>Spermatophyta</taxon>
        <taxon>Magnoliopsida</taxon>
        <taxon>Ranunculales</taxon>
        <taxon>Menispermaceae</taxon>
        <taxon>Menispermoideae</taxon>
        <taxon>Cissampelideae</taxon>
        <taxon>Stephania</taxon>
    </lineage>
</organism>
<evidence type="ECO:0000313" key="1">
    <source>
        <dbReference type="EMBL" id="KAK9086911.1"/>
    </source>
</evidence>
<reference evidence="1 2" key="1">
    <citation type="submission" date="2024-01" db="EMBL/GenBank/DDBJ databases">
        <title>Genome assemblies of Stephania.</title>
        <authorList>
            <person name="Yang L."/>
        </authorList>
    </citation>
    <scope>NUCLEOTIDE SEQUENCE [LARGE SCALE GENOMIC DNA]</scope>
    <source>
        <strain evidence="1">YNDBR</strain>
        <tissue evidence="1">Leaf</tissue>
    </source>
</reference>
<keyword evidence="2" id="KW-1185">Reference proteome</keyword>